<dbReference type="EMBL" id="JAMLDY010000019">
    <property type="protein sequence ID" value="MCP3736023.1"/>
    <property type="molecule type" value="Genomic_DNA"/>
</dbReference>
<evidence type="ECO:0000313" key="1">
    <source>
        <dbReference type="EMBL" id="MCP3736023.1"/>
    </source>
</evidence>
<keyword evidence="2" id="KW-1185">Reference proteome</keyword>
<feature type="non-terminal residue" evidence="1">
    <location>
        <position position="1"/>
    </location>
</feature>
<accession>A0A9X2HYR9</accession>
<comment type="caution">
    <text evidence="1">The sequence shown here is derived from an EMBL/GenBank/DDBJ whole genome shotgun (WGS) entry which is preliminary data.</text>
</comment>
<protein>
    <submittedName>
        <fullName evidence="1">IS110 family transposase</fullName>
    </submittedName>
</protein>
<sequence>LGDFYRTLLANGKPKRLAIAALMRKIITIANARIRDALPPHQQLT</sequence>
<proteinExistence type="predicted"/>
<evidence type="ECO:0000313" key="2">
    <source>
        <dbReference type="Proteomes" id="UP001139486"/>
    </source>
</evidence>
<dbReference type="AlphaFoldDB" id="A0A9X2HYR9"/>
<reference evidence="1" key="1">
    <citation type="submission" date="2022-05" db="EMBL/GenBank/DDBJ databases">
        <title>Sphingomonas sp. strain RP10 Genome sequencing and assembly.</title>
        <authorList>
            <person name="Kim I."/>
        </authorList>
    </citation>
    <scope>NUCLEOTIDE SEQUENCE</scope>
    <source>
        <strain evidence="1">RP10</strain>
    </source>
</reference>
<dbReference type="Proteomes" id="UP001139486">
    <property type="component" value="Unassembled WGS sequence"/>
</dbReference>
<name>A0A9X2HYR9_9SPHN</name>
<gene>
    <name evidence="1" type="ORF">M9979_14205</name>
</gene>
<organism evidence="1 2">
    <name type="scientific">Sphingomonas liriopis</name>
    <dbReference type="NCBI Taxonomy" id="2949094"/>
    <lineage>
        <taxon>Bacteria</taxon>
        <taxon>Pseudomonadati</taxon>
        <taxon>Pseudomonadota</taxon>
        <taxon>Alphaproteobacteria</taxon>
        <taxon>Sphingomonadales</taxon>
        <taxon>Sphingomonadaceae</taxon>
        <taxon>Sphingomonas</taxon>
    </lineage>
</organism>